<sequence>MANKLTRYQQTGDFHFITFSCYRRKAYLDTTAVRNLFEQSLERMRNRYDFFVFGYVVMPEHVHLLVSEPKRTLLSTAIQALKLSVAVQRQEKPFWQARYYDFNVYTNAKHVEKLKYMHRNPVARGLVQQPEDWRWSSYRHYRTGDRGPVEIESWWTAMHRERGIAETQVSKSRPGAPSVVEET</sequence>
<comment type="caution">
    <text evidence="2">The sequence shown here is derived from an EMBL/GenBank/DDBJ whole genome shotgun (WGS) entry which is preliminary data.</text>
</comment>
<dbReference type="InterPro" id="IPR036515">
    <property type="entry name" value="Transposase_17_sf"/>
</dbReference>
<evidence type="ECO:0000313" key="2">
    <source>
        <dbReference type="EMBL" id="MFC5865144.1"/>
    </source>
</evidence>
<proteinExistence type="predicted"/>
<dbReference type="SUPFAM" id="SSF143422">
    <property type="entry name" value="Transposase IS200-like"/>
    <property type="match status" value="1"/>
</dbReference>
<dbReference type="InterPro" id="IPR002686">
    <property type="entry name" value="Transposase_17"/>
</dbReference>
<dbReference type="PANTHER" id="PTHR34322">
    <property type="entry name" value="TRANSPOSASE, Y1_TNP DOMAIN-CONTAINING"/>
    <property type="match status" value="1"/>
</dbReference>
<name>A0ABW1ELM8_9BACT</name>
<dbReference type="EMBL" id="JBHSPH010000015">
    <property type="protein sequence ID" value="MFC5865144.1"/>
    <property type="molecule type" value="Genomic_DNA"/>
</dbReference>
<keyword evidence="3" id="KW-1185">Reference proteome</keyword>
<organism evidence="2 3">
    <name type="scientific">Acidicapsa dinghuensis</name>
    <dbReference type="NCBI Taxonomy" id="2218256"/>
    <lineage>
        <taxon>Bacteria</taxon>
        <taxon>Pseudomonadati</taxon>
        <taxon>Acidobacteriota</taxon>
        <taxon>Terriglobia</taxon>
        <taxon>Terriglobales</taxon>
        <taxon>Acidobacteriaceae</taxon>
        <taxon>Acidicapsa</taxon>
    </lineage>
</organism>
<accession>A0ABW1ELM8</accession>
<reference evidence="3" key="1">
    <citation type="journal article" date="2019" name="Int. J. Syst. Evol. Microbiol.">
        <title>The Global Catalogue of Microorganisms (GCM) 10K type strain sequencing project: providing services to taxonomists for standard genome sequencing and annotation.</title>
        <authorList>
            <consortium name="The Broad Institute Genomics Platform"/>
            <consortium name="The Broad Institute Genome Sequencing Center for Infectious Disease"/>
            <person name="Wu L."/>
            <person name="Ma J."/>
        </authorList>
    </citation>
    <scope>NUCLEOTIDE SEQUENCE [LARGE SCALE GENOMIC DNA]</scope>
    <source>
        <strain evidence="3">JCM 4087</strain>
    </source>
</reference>
<dbReference type="Proteomes" id="UP001596091">
    <property type="component" value="Unassembled WGS sequence"/>
</dbReference>
<protein>
    <submittedName>
        <fullName evidence="2">Transposase</fullName>
    </submittedName>
</protein>
<dbReference type="Pfam" id="PF01797">
    <property type="entry name" value="Y1_Tnp"/>
    <property type="match status" value="1"/>
</dbReference>
<dbReference type="PANTHER" id="PTHR34322:SF2">
    <property type="entry name" value="TRANSPOSASE IS200-LIKE DOMAIN-CONTAINING PROTEIN"/>
    <property type="match status" value="1"/>
</dbReference>
<dbReference type="SMART" id="SM01321">
    <property type="entry name" value="Y1_Tnp"/>
    <property type="match status" value="1"/>
</dbReference>
<dbReference type="RefSeq" id="WP_263342607.1">
    <property type="nucleotide sequence ID" value="NZ_JAGSYH010000014.1"/>
</dbReference>
<dbReference type="NCBIfam" id="NF047646">
    <property type="entry name" value="REP_Tyr_transpos"/>
    <property type="match status" value="1"/>
</dbReference>
<evidence type="ECO:0000313" key="3">
    <source>
        <dbReference type="Proteomes" id="UP001596091"/>
    </source>
</evidence>
<evidence type="ECO:0000259" key="1">
    <source>
        <dbReference type="SMART" id="SM01321"/>
    </source>
</evidence>
<gene>
    <name evidence="2" type="ORF">ACFPT7_22755</name>
</gene>
<dbReference type="Gene3D" id="3.30.70.1290">
    <property type="entry name" value="Transposase IS200-like"/>
    <property type="match status" value="1"/>
</dbReference>
<feature type="domain" description="Transposase IS200-like" evidence="1">
    <location>
        <begin position="10"/>
        <end position="120"/>
    </location>
</feature>